<dbReference type="AlphaFoldDB" id="A0A699UXL8"/>
<protein>
    <submittedName>
        <fullName evidence="1">Uncharacterized protein</fullName>
    </submittedName>
</protein>
<feature type="non-terminal residue" evidence="1">
    <location>
        <position position="94"/>
    </location>
</feature>
<accession>A0A699UXL8</accession>
<sequence>MQTNQFAGAVYAIPKIVHRYMDQRMNEAVQVAVQLQSDKLREEAQKNDEFLKTIDENMQKIIKEQIKEQVKVQVSKILPRIEQTVNEQLEAEVL</sequence>
<name>A0A699UXL8_TANCI</name>
<evidence type="ECO:0000313" key="1">
    <source>
        <dbReference type="EMBL" id="GFD27692.1"/>
    </source>
</evidence>
<comment type="caution">
    <text evidence="1">The sequence shown here is derived from an EMBL/GenBank/DDBJ whole genome shotgun (WGS) entry which is preliminary data.</text>
</comment>
<dbReference type="EMBL" id="BKCJ011379066">
    <property type="protein sequence ID" value="GFD27692.1"/>
    <property type="molecule type" value="Genomic_DNA"/>
</dbReference>
<gene>
    <name evidence="1" type="ORF">Tci_899661</name>
</gene>
<reference evidence="1" key="1">
    <citation type="journal article" date="2019" name="Sci. Rep.">
        <title>Draft genome of Tanacetum cinerariifolium, the natural source of mosquito coil.</title>
        <authorList>
            <person name="Yamashiro T."/>
            <person name="Shiraishi A."/>
            <person name="Satake H."/>
            <person name="Nakayama K."/>
        </authorList>
    </citation>
    <scope>NUCLEOTIDE SEQUENCE</scope>
</reference>
<organism evidence="1">
    <name type="scientific">Tanacetum cinerariifolium</name>
    <name type="common">Dalmatian daisy</name>
    <name type="synonym">Chrysanthemum cinerariifolium</name>
    <dbReference type="NCBI Taxonomy" id="118510"/>
    <lineage>
        <taxon>Eukaryota</taxon>
        <taxon>Viridiplantae</taxon>
        <taxon>Streptophyta</taxon>
        <taxon>Embryophyta</taxon>
        <taxon>Tracheophyta</taxon>
        <taxon>Spermatophyta</taxon>
        <taxon>Magnoliopsida</taxon>
        <taxon>eudicotyledons</taxon>
        <taxon>Gunneridae</taxon>
        <taxon>Pentapetalae</taxon>
        <taxon>asterids</taxon>
        <taxon>campanulids</taxon>
        <taxon>Asterales</taxon>
        <taxon>Asteraceae</taxon>
        <taxon>Asteroideae</taxon>
        <taxon>Anthemideae</taxon>
        <taxon>Anthemidinae</taxon>
        <taxon>Tanacetum</taxon>
    </lineage>
</organism>
<proteinExistence type="predicted"/>